<gene>
    <name evidence="1" type="ORF">PHYBLDRAFT_168397</name>
</gene>
<dbReference type="RefSeq" id="XP_018292027.1">
    <property type="nucleotide sequence ID" value="XM_018435862.1"/>
</dbReference>
<organism evidence="1 2">
    <name type="scientific">Phycomyces blakesleeanus (strain ATCC 8743b / DSM 1359 / FGSC 10004 / NBRC 33097 / NRRL 1555)</name>
    <dbReference type="NCBI Taxonomy" id="763407"/>
    <lineage>
        <taxon>Eukaryota</taxon>
        <taxon>Fungi</taxon>
        <taxon>Fungi incertae sedis</taxon>
        <taxon>Mucoromycota</taxon>
        <taxon>Mucoromycotina</taxon>
        <taxon>Mucoromycetes</taxon>
        <taxon>Mucorales</taxon>
        <taxon>Phycomycetaceae</taxon>
        <taxon>Phycomyces</taxon>
    </lineage>
</organism>
<dbReference type="InParanoid" id="A0A162PLJ7"/>
<dbReference type="VEuPathDB" id="FungiDB:PHYBLDRAFT_168397"/>
<dbReference type="EMBL" id="KV440980">
    <property type="protein sequence ID" value="OAD73987.1"/>
    <property type="molecule type" value="Genomic_DNA"/>
</dbReference>
<dbReference type="AlphaFoldDB" id="A0A162PLJ7"/>
<reference evidence="2" key="1">
    <citation type="submission" date="2015-06" db="EMBL/GenBank/DDBJ databases">
        <title>Expansion of signal transduction pathways in fungi by whole-genome duplication.</title>
        <authorList>
            <consortium name="DOE Joint Genome Institute"/>
            <person name="Corrochano L.M."/>
            <person name="Kuo A."/>
            <person name="Marcet-Houben M."/>
            <person name="Polaino S."/>
            <person name="Salamov A."/>
            <person name="Villalobos J.M."/>
            <person name="Alvarez M.I."/>
            <person name="Avalos J."/>
            <person name="Benito E.P."/>
            <person name="Benoit I."/>
            <person name="Burger G."/>
            <person name="Camino L.P."/>
            <person name="Canovas D."/>
            <person name="Cerda-Olmedo E."/>
            <person name="Cheng J.-F."/>
            <person name="Dominguez A."/>
            <person name="Elias M."/>
            <person name="Eslava A.P."/>
            <person name="Glaser F."/>
            <person name="Grimwood J."/>
            <person name="Gutierrez G."/>
            <person name="Heitman J."/>
            <person name="Henrissat B."/>
            <person name="Iturriaga E.A."/>
            <person name="Lang B.F."/>
            <person name="Lavin J.L."/>
            <person name="Lee S."/>
            <person name="Li W."/>
            <person name="Lindquist E."/>
            <person name="Lopez-Garcia S."/>
            <person name="Luque E.M."/>
            <person name="Marcos A.T."/>
            <person name="Martin J."/>
            <person name="McCluskey K."/>
            <person name="Medina H.R."/>
            <person name="Miralles-Duran A."/>
            <person name="Miyazaki A."/>
            <person name="Munoz-Torres E."/>
            <person name="Oguiza J.A."/>
            <person name="Ohm R."/>
            <person name="Olmedo M."/>
            <person name="Orejas M."/>
            <person name="Ortiz-Castellanos L."/>
            <person name="Pisabarro A.G."/>
            <person name="Rodriguez-Romero J."/>
            <person name="Ruiz-Herrera J."/>
            <person name="Ruiz-Vazquez R."/>
            <person name="Sanz C."/>
            <person name="Schackwitz W."/>
            <person name="Schmutz J."/>
            <person name="Shahriari M."/>
            <person name="Shelest E."/>
            <person name="Silva-Franco F."/>
            <person name="Soanes D."/>
            <person name="Syed K."/>
            <person name="Tagua V.G."/>
            <person name="Talbot N.J."/>
            <person name="Thon M."/>
            <person name="De vries R.P."/>
            <person name="Wiebenga A."/>
            <person name="Yadav J.S."/>
            <person name="Braun E.L."/>
            <person name="Baker S."/>
            <person name="Garre V."/>
            <person name="Horwitz B."/>
            <person name="Torres-Martinez S."/>
            <person name="Idnurm A."/>
            <person name="Herrera-Estrella A."/>
            <person name="Gabaldon T."/>
            <person name="Grigoriev I.V."/>
        </authorList>
    </citation>
    <scope>NUCLEOTIDE SEQUENCE [LARGE SCALE GENOMIC DNA]</scope>
    <source>
        <strain evidence="2">NRRL 1555(-)</strain>
    </source>
</reference>
<name>A0A162PLJ7_PHYB8</name>
<dbReference type="GeneID" id="28996768"/>
<keyword evidence="2" id="KW-1185">Reference proteome</keyword>
<proteinExistence type="predicted"/>
<sequence>MRLYFDERPRRRTWQKKIETEDKTNELKNKLLNVKTLPATIITNAAQLANCDRKIMRSHMEHRPGLKNVDKWKKFVSQNFDKIAEAAVGSVVRYTAKEYSSATPPNEQPYDEMRTYTVQMNSLFRTDFPPIAKTFVCIILKDSMATSTDLYPLFFGTRKYDDQ</sequence>
<evidence type="ECO:0000313" key="1">
    <source>
        <dbReference type="EMBL" id="OAD73987.1"/>
    </source>
</evidence>
<protein>
    <submittedName>
        <fullName evidence="1">Uncharacterized protein</fullName>
    </submittedName>
</protein>
<dbReference type="Proteomes" id="UP000077315">
    <property type="component" value="Unassembled WGS sequence"/>
</dbReference>
<accession>A0A162PLJ7</accession>
<dbReference type="OrthoDB" id="2302133at2759"/>
<evidence type="ECO:0000313" key="2">
    <source>
        <dbReference type="Proteomes" id="UP000077315"/>
    </source>
</evidence>